<evidence type="ECO:0000313" key="1">
    <source>
        <dbReference type="EMBL" id="MPN44869.1"/>
    </source>
</evidence>
<name>A0A645I344_9ZZZZ</name>
<accession>A0A645I344</accession>
<proteinExistence type="predicted"/>
<gene>
    <name evidence="1" type="ORF">SDC9_192436</name>
</gene>
<dbReference type="AlphaFoldDB" id="A0A645I344"/>
<dbReference type="EMBL" id="VSSQ01104322">
    <property type="protein sequence ID" value="MPN44869.1"/>
    <property type="molecule type" value="Genomic_DNA"/>
</dbReference>
<organism evidence="1">
    <name type="scientific">bioreactor metagenome</name>
    <dbReference type="NCBI Taxonomy" id="1076179"/>
    <lineage>
        <taxon>unclassified sequences</taxon>
        <taxon>metagenomes</taxon>
        <taxon>ecological metagenomes</taxon>
    </lineage>
</organism>
<comment type="caution">
    <text evidence="1">The sequence shown here is derived from an EMBL/GenBank/DDBJ whole genome shotgun (WGS) entry which is preliminary data.</text>
</comment>
<reference evidence="1" key="1">
    <citation type="submission" date="2019-08" db="EMBL/GenBank/DDBJ databases">
        <authorList>
            <person name="Kucharzyk K."/>
            <person name="Murdoch R.W."/>
            <person name="Higgins S."/>
            <person name="Loffler F."/>
        </authorList>
    </citation>
    <scope>NUCLEOTIDE SEQUENCE</scope>
</reference>
<sequence>MDTPGRTIDHLSAVTVEIINGFGYQQFVAGNGISRNNPHIARQKPHLAVFIQRHPGQSRQLLALGAGSNDQHLIHRIAVHFLHLNHGIPPESKISHLGGDTDHIAHAASHHGNLAATGFRRPDGLLHPVNIGGKCG</sequence>
<protein>
    <submittedName>
        <fullName evidence="1">Uncharacterized protein</fullName>
    </submittedName>
</protein>